<dbReference type="CDD" id="cd00377">
    <property type="entry name" value="ICL_PEPM"/>
    <property type="match status" value="1"/>
</dbReference>
<protein>
    <submittedName>
        <fullName evidence="1">2-methylisocitrate lyase</fullName>
    </submittedName>
</protein>
<dbReference type="Pfam" id="PF13714">
    <property type="entry name" value="PEP_mutase"/>
    <property type="match status" value="1"/>
</dbReference>
<evidence type="ECO:0000313" key="1">
    <source>
        <dbReference type="EMBL" id="GEO36908.1"/>
    </source>
</evidence>
<comment type="caution">
    <text evidence="1">The sequence shown here is derived from an EMBL/GenBank/DDBJ whole genome shotgun (WGS) entry which is preliminary data.</text>
</comment>
<dbReference type="SUPFAM" id="SSF51621">
    <property type="entry name" value="Phosphoenolpyruvate/pyruvate domain"/>
    <property type="match status" value="1"/>
</dbReference>
<proteinExistence type="predicted"/>
<dbReference type="Gene3D" id="3.20.20.60">
    <property type="entry name" value="Phosphoenolpyruvate-binding domains"/>
    <property type="match status" value="1"/>
</dbReference>
<reference evidence="1 2" key="1">
    <citation type="submission" date="2019-07" db="EMBL/GenBank/DDBJ databases">
        <title>Whole genome shotgun sequence of Skermanella aerolata NBRC 106429.</title>
        <authorList>
            <person name="Hosoyama A."/>
            <person name="Uohara A."/>
            <person name="Ohji S."/>
            <person name="Ichikawa N."/>
        </authorList>
    </citation>
    <scope>NUCLEOTIDE SEQUENCE [LARGE SCALE GENOMIC DNA]</scope>
    <source>
        <strain evidence="1 2">NBRC 106429</strain>
    </source>
</reference>
<dbReference type="AlphaFoldDB" id="A0A512DKA5"/>
<dbReference type="EMBL" id="BJYZ01000003">
    <property type="protein sequence ID" value="GEO36908.1"/>
    <property type="molecule type" value="Genomic_DNA"/>
</dbReference>
<keyword evidence="2" id="KW-1185">Reference proteome</keyword>
<organism evidence="1 2">
    <name type="scientific">Skermanella aerolata</name>
    <dbReference type="NCBI Taxonomy" id="393310"/>
    <lineage>
        <taxon>Bacteria</taxon>
        <taxon>Pseudomonadati</taxon>
        <taxon>Pseudomonadota</taxon>
        <taxon>Alphaproteobacteria</taxon>
        <taxon>Rhodospirillales</taxon>
        <taxon>Azospirillaceae</taxon>
        <taxon>Skermanella</taxon>
    </lineage>
</organism>
<dbReference type="PANTHER" id="PTHR42905:SF16">
    <property type="entry name" value="CARBOXYPHOSPHONOENOLPYRUVATE PHOSPHONOMUTASE-LIKE PROTEIN (AFU_ORTHOLOGUE AFUA_5G07230)"/>
    <property type="match status" value="1"/>
</dbReference>
<keyword evidence="1" id="KW-0456">Lyase</keyword>
<dbReference type="Proteomes" id="UP000321523">
    <property type="component" value="Unassembled WGS sequence"/>
</dbReference>
<dbReference type="InterPro" id="IPR039556">
    <property type="entry name" value="ICL/PEPM"/>
</dbReference>
<gene>
    <name evidence="1" type="ORF">SAE02_10560</name>
</gene>
<dbReference type="PANTHER" id="PTHR42905">
    <property type="entry name" value="PHOSPHOENOLPYRUVATE CARBOXYLASE"/>
    <property type="match status" value="1"/>
</dbReference>
<dbReference type="RefSeq" id="WP_044426070.1">
    <property type="nucleotide sequence ID" value="NZ_BJYZ01000003.1"/>
</dbReference>
<name>A0A512DKA5_9PROT</name>
<dbReference type="GO" id="GO:0016829">
    <property type="term" value="F:lyase activity"/>
    <property type="evidence" value="ECO:0007669"/>
    <property type="project" value="UniProtKB-KW"/>
</dbReference>
<accession>A0A512DKA5</accession>
<dbReference type="InterPro" id="IPR040442">
    <property type="entry name" value="Pyrv_kinase-like_dom_sf"/>
</dbReference>
<evidence type="ECO:0000313" key="2">
    <source>
        <dbReference type="Proteomes" id="UP000321523"/>
    </source>
</evidence>
<dbReference type="InterPro" id="IPR015813">
    <property type="entry name" value="Pyrv/PenolPyrv_kinase-like_dom"/>
</dbReference>
<sequence>MALDKGAAFRALHEEPGVFVIPNPWDTGTARILAAMGFKALATTSAGMAFSLGVPDGHVSRDVILDHCRTIVAATSLPVSADLERGFGDSPESAAETIRVAAGIGLAGGSLEDHTGRTDDPIYDPALAIERIEAAAQACRSLGKDFVLTARCENFLWGRPDLDDTIRRLLAYEKAGADVLYAPGLPDLDTIRTVCNSVTKPLNVVMGMPGATFGVAELADAGVKRISIGSALARLAFGAFVEAAREMKEEGTFGFSKKAIGFAELEKFFTGSPAS</sequence>
<dbReference type="Gene3D" id="6.10.250.2750">
    <property type="match status" value="1"/>
</dbReference>